<dbReference type="GeneID" id="5480665"/>
<dbReference type="Proteomes" id="UP000001312">
    <property type="component" value="Unassembled WGS sequence"/>
</dbReference>
<dbReference type="InParanoid" id="A7FA55"/>
<name>A7FA55_SCLS1</name>
<dbReference type="EMBL" id="CH476654">
    <property type="protein sequence ID" value="EDO00616.1"/>
    <property type="molecule type" value="Genomic_DNA"/>
</dbReference>
<evidence type="ECO:0000313" key="3">
    <source>
        <dbReference type="Proteomes" id="UP000001312"/>
    </source>
</evidence>
<evidence type="ECO:0000313" key="2">
    <source>
        <dbReference type="EMBL" id="EDO00616.1"/>
    </source>
</evidence>
<accession>A7FA55</accession>
<gene>
    <name evidence="2" type="ORF">SS1G_14486</name>
</gene>
<evidence type="ECO:0000256" key="1">
    <source>
        <dbReference type="SAM" id="MobiDB-lite"/>
    </source>
</evidence>
<protein>
    <submittedName>
        <fullName evidence="2">Uncharacterized protein</fullName>
    </submittedName>
</protein>
<sequence>MSAAIGSSMGQLHLIDHPELRQGFQTSISNVVMDGRECNDDDSDDDDDDDDDDSENKCIAGEHSAP</sequence>
<feature type="compositionally biased region" description="Acidic residues" evidence="1">
    <location>
        <begin position="39"/>
        <end position="54"/>
    </location>
</feature>
<dbReference type="RefSeq" id="XP_001584589.1">
    <property type="nucleotide sequence ID" value="XM_001584539.1"/>
</dbReference>
<dbReference type="AlphaFoldDB" id="A7FA55"/>
<dbReference type="KEGG" id="ssl:SS1G_14486"/>
<proteinExistence type="predicted"/>
<organism evidence="2 3">
    <name type="scientific">Sclerotinia sclerotiorum (strain ATCC 18683 / 1980 / Ss-1)</name>
    <name type="common">White mold</name>
    <name type="synonym">Whetzelinia sclerotiorum</name>
    <dbReference type="NCBI Taxonomy" id="665079"/>
    <lineage>
        <taxon>Eukaryota</taxon>
        <taxon>Fungi</taxon>
        <taxon>Dikarya</taxon>
        <taxon>Ascomycota</taxon>
        <taxon>Pezizomycotina</taxon>
        <taxon>Leotiomycetes</taxon>
        <taxon>Helotiales</taxon>
        <taxon>Sclerotiniaceae</taxon>
        <taxon>Sclerotinia</taxon>
    </lineage>
</organism>
<feature type="region of interest" description="Disordered" evidence="1">
    <location>
        <begin position="32"/>
        <end position="66"/>
    </location>
</feature>
<keyword evidence="3" id="KW-1185">Reference proteome</keyword>
<reference evidence="3" key="1">
    <citation type="journal article" date="2011" name="PLoS Genet.">
        <title>Genomic analysis of the necrotrophic fungal pathogens Sclerotinia sclerotiorum and Botrytis cinerea.</title>
        <authorList>
            <person name="Amselem J."/>
            <person name="Cuomo C.A."/>
            <person name="van Kan J.A."/>
            <person name="Viaud M."/>
            <person name="Benito E.P."/>
            <person name="Couloux A."/>
            <person name="Coutinho P.M."/>
            <person name="de Vries R.P."/>
            <person name="Dyer P.S."/>
            <person name="Fillinger S."/>
            <person name="Fournier E."/>
            <person name="Gout L."/>
            <person name="Hahn M."/>
            <person name="Kohn L."/>
            <person name="Lapalu N."/>
            <person name="Plummer K.M."/>
            <person name="Pradier J.M."/>
            <person name="Quevillon E."/>
            <person name="Sharon A."/>
            <person name="Simon A."/>
            <person name="ten Have A."/>
            <person name="Tudzynski B."/>
            <person name="Tudzynski P."/>
            <person name="Wincker P."/>
            <person name="Andrew M."/>
            <person name="Anthouard V."/>
            <person name="Beever R.E."/>
            <person name="Beffa R."/>
            <person name="Benoit I."/>
            <person name="Bouzid O."/>
            <person name="Brault B."/>
            <person name="Chen Z."/>
            <person name="Choquer M."/>
            <person name="Collemare J."/>
            <person name="Cotton P."/>
            <person name="Danchin E.G."/>
            <person name="Da Silva C."/>
            <person name="Gautier A."/>
            <person name="Giraud C."/>
            <person name="Giraud T."/>
            <person name="Gonzalez C."/>
            <person name="Grossetete S."/>
            <person name="Guldener U."/>
            <person name="Henrissat B."/>
            <person name="Howlett B.J."/>
            <person name="Kodira C."/>
            <person name="Kretschmer M."/>
            <person name="Lappartient A."/>
            <person name="Leroch M."/>
            <person name="Levis C."/>
            <person name="Mauceli E."/>
            <person name="Neuveglise C."/>
            <person name="Oeser B."/>
            <person name="Pearson M."/>
            <person name="Poulain J."/>
            <person name="Poussereau N."/>
            <person name="Quesneville H."/>
            <person name="Rascle C."/>
            <person name="Schumacher J."/>
            <person name="Segurens B."/>
            <person name="Sexton A."/>
            <person name="Silva E."/>
            <person name="Sirven C."/>
            <person name="Soanes D.M."/>
            <person name="Talbot N.J."/>
            <person name="Templeton M."/>
            <person name="Yandava C."/>
            <person name="Yarden O."/>
            <person name="Zeng Q."/>
            <person name="Rollins J.A."/>
            <person name="Lebrun M.H."/>
            <person name="Dickman M."/>
        </authorList>
    </citation>
    <scope>NUCLEOTIDE SEQUENCE [LARGE SCALE GENOMIC DNA]</scope>
    <source>
        <strain evidence="3">ATCC 18683 / 1980 / Ss-1</strain>
    </source>
</reference>